<sequence>MASLEAQSNTLAAGVLTTQNYSSSLQNITEETPENAEYASDDLNVLMDSYRPTDLTGEITIRNPADSVHGGFTTVYKGYWNGKKVAVKVTRFQKRKSKPAPWEHSLERVRSNLVLFPST</sequence>
<dbReference type="InParanoid" id="G4TZF5"/>
<dbReference type="SUPFAM" id="SSF56112">
    <property type="entry name" value="Protein kinase-like (PK-like)"/>
    <property type="match status" value="1"/>
</dbReference>
<gene>
    <name evidence="1" type="ORF">PIIN_10686</name>
</gene>
<reference evidence="1 2" key="1">
    <citation type="journal article" date="2011" name="PLoS Pathog.">
        <title>Endophytic Life Strategies Decoded by Genome and Transcriptome Analyses of the Mutualistic Root Symbiont Piriformospora indica.</title>
        <authorList>
            <person name="Zuccaro A."/>
            <person name="Lahrmann U."/>
            <person name="Guldener U."/>
            <person name="Langen G."/>
            <person name="Pfiffi S."/>
            <person name="Biedenkopf D."/>
            <person name="Wong P."/>
            <person name="Samans B."/>
            <person name="Grimm C."/>
            <person name="Basiewicz M."/>
            <person name="Murat C."/>
            <person name="Martin F."/>
            <person name="Kogel K.H."/>
        </authorList>
    </citation>
    <scope>NUCLEOTIDE SEQUENCE [LARGE SCALE GENOMIC DNA]</scope>
    <source>
        <strain evidence="1 2">DSM 11827</strain>
    </source>
</reference>
<proteinExistence type="predicted"/>
<organism evidence="1 2">
    <name type="scientific">Serendipita indica (strain DSM 11827)</name>
    <name type="common">Root endophyte fungus</name>
    <name type="synonym">Piriformospora indica</name>
    <dbReference type="NCBI Taxonomy" id="1109443"/>
    <lineage>
        <taxon>Eukaryota</taxon>
        <taxon>Fungi</taxon>
        <taxon>Dikarya</taxon>
        <taxon>Basidiomycota</taxon>
        <taxon>Agaricomycotina</taxon>
        <taxon>Agaricomycetes</taxon>
        <taxon>Sebacinales</taxon>
        <taxon>Serendipitaceae</taxon>
        <taxon>Serendipita</taxon>
    </lineage>
</organism>
<keyword evidence="2" id="KW-1185">Reference proteome</keyword>
<dbReference type="AlphaFoldDB" id="G4TZF5"/>
<evidence type="ECO:0000313" key="2">
    <source>
        <dbReference type="Proteomes" id="UP000007148"/>
    </source>
</evidence>
<evidence type="ECO:0000313" key="1">
    <source>
        <dbReference type="EMBL" id="CCA76698.1"/>
    </source>
</evidence>
<dbReference type="EMBL" id="CAFZ01000928">
    <property type="protein sequence ID" value="CCA76698.1"/>
    <property type="molecule type" value="Genomic_DNA"/>
</dbReference>
<dbReference type="Gene3D" id="3.30.200.20">
    <property type="entry name" value="Phosphorylase Kinase, domain 1"/>
    <property type="match status" value="1"/>
</dbReference>
<evidence type="ECO:0008006" key="3">
    <source>
        <dbReference type="Google" id="ProtNLM"/>
    </source>
</evidence>
<name>G4TZF5_SERID</name>
<dbReference type="InterPro" id="IPR011009">
    <property type="entry name" value="Kinase-like_dom_sf"/>
</dbReference>
<protein>
    <recommendedName>
        <fullName evidence="3">Protein kinase domain-containing protein</fullName>
    </recommendedName>
</protein>
<dbReference type="HOGENOM" id="CLU_2062385_0_0_1"/>
<dbReference type="Proteomes" id="UP000007148">
    <property type="component" value="Unassembled WGS sequence"/>
</dbReference>
<comment type="caution">
    <text evidence="1">The sequence shown here is derived from an EMBL/GenBank/DDBJ whole genome shotgun (WGS) entry which is preliminary data.</text>
</comment>
<accession>G4TZF5</accession>